<reference evidence="1" key="1">
    <citation type="submission" date="2023-07" db="EMBL/GenBank/DDBJ databases">
        <title>Black Yeasts Isolated from many extreme environments.</title>
        <authorList>
            <person name="Coleine C."/>
            <person name="Stajich J.E."/>
            <person name="Selbmann L."/>
        </authorList>
    </citation>
    <scope>NUCLEOTIDE SEQUENCE</scope>
    <source>
        <strain evidence="1">CCFEE 5485</strain>
    </source>
</reference>
<name>A0AAE0WUS2_9PEZI</name>
<sequence>MADTTNRVELLSELEQLRAKLSQVVEDVRGKKVSLQVEPVVTKSAGAGLHTITVAHNRGSKREHATICIDDDDDEVSIINKVPFAIKRGMIQTADGLHSPASEPAKIEPYGSTAAMSDITDTQPAIAADSTANDQRASLPNTNNTNRWLEQHAPHIILDAAKPRGYIELRCSICNTNTSSKWVFIKGIRDFRYHMTTNHHDVYGPHRSWSDSAVVEETRYRELTQGEVDDVVAGKAGARSLKQVRGSCDATSGILRCTSVHGA</sequence>
<keyword evidence="2" id="KW-1185">Reference proteome</keyword>
<dbReference type="Proteomes" id="UP001274830">
    <property type="component" value="Unassembled WGS sequence"/>
</dbReference>
<accession>A0AAE0WUS2</accession>
<proteinExistence type="predicted"/>
<gene>
    <name evidence="1" type="ORF">LTR78_001741</name>
</gene>
<protein>
    <submittedName>
        <fullName evidence="1">Uncharacterized protein</fullName>
    </submittedName>
</protein>
<evidence type="ECO:0000313" key="1">
    <source>
        <dbReference type="EMBL" id="KAK3678444.1"/>
    </source>
</evidence>
<dbReference type="EMBL" id="JAUTXT010000004">
    <property type="protein sequence ID" value="KAK3678444.1"/>
    <property type="molecule type" value="Genomic_DNA"/>
</dbReference>
<dbReference type="AlphaFoldDB" id="A0AAE0WUS2"/>
<organism evidence="1 2">
    <name type="scientific">Recurvomyces mirabilis</name>
    <dbReference type="NCBI Taxonomy" id="574656"/>
    <lineage>
        <taxon>Eukaryota</taxon>
        <taxon>Fungi</taxon>
        <taxon>Dikarya</taxon>
        <taxon>Ascomycota</taxon>
        <taxon>Pezizomycotina</taxon>
        <taxon>Dothideomycetes</taxon>
        <taxon>Dothideomycetidae</taxon>
        <taxon>Mycosphaerellales</taxon>
        <taxon>Teratosphaeriaceae</taxon>
        <taxon>Recurvomyces</taxon>
    </lineage>
</organism>
<comment type="caution">
    <text evidence="1">The sequence shown here is derived from an EMBL/GenBank/DDBJ whole genome shotgun (WGS) entry which is preliminary data.</text>
</comment>
<evidence type="ECO:0000313" key="2">
    <source>
        <dbReference type="Proteomes" id="UP001274830"/>
    </source>
</evidence>